<reference evidence="7 8" key="1">
    <citation type="journal article" date="2014" name="Antonie Van Leeuwenhoek">
        <title>Hyphomonas beringensis sp. nov. and Hyphomonas chukchiensis sp. nov., isolated from surface seawater of the Bering Sea and Chukchi Sea.</title>
        <authorList>
            <person name="Li C."/>
            <person name="Lai Q."/>
            <person name="Li G."/>
            <person name="Dong C."/>
            <person name="Wang J."/>
            <person name="Liao Y."/>
            <person name="Shao Z."/>
        </authorList>
    </citation>
    <scope>NUCLEOTIDE SEQUENCE [LARGE SCALE GENOMIC DNA]</scope>
    <source>
        <strain evidence="7 8">VP2</strain>
    </source>
</reference>
<dbReference type="eggNOG" id="COG1136">
    <property type="taxonomic scope" value="Bacteria"/>
</dbReference>
<dbReference type="Pfam" id="PF00005">
    <property type="entry name" value="ABC_tran"/>
    <property type="match status" value="1"/>
</dbReference>
<evidence type="ECO:0000313" key="7">
    <source>
        <dbReference type="EMBL" id="KCZ87013.1"/>
    </source>
</evidence>
<dbReference type="SMART" id="SM00382">
    <property type="entry name" value="AAA"/>
    <property type="match status" value="1"/>
</dbReference>
<sequence length="229" mass="24587">MTAPVLELAGINRVYKTAAGELNVLSGANLKLEAGELVGLIGPSGSGKSTLLHTAGLLERPEAGVVLLDGIDCLKLDDKARTAMRRSKIGFVYQFHHLLPEFNAADNVAMPLMIAGVSRKEAREKATELLGEMGLEHRADHQPGQMSGGEQQRVAIARALANNPRLVIADEPTGNLDPSTTERVFATFIKMAREEGAAVLVATHNHALTTHMDRVLTLEDGQLVPYVPE</sequence>
<dbReference type="PANTHER" id="PTHR24220">
    <property type="entry name" value="IMPORT ATP-BINDING PROTEIN"/>
    <property type="match status" value="1"/>
</dbReference>
<dbReference type="GO" id="GO:0022857">
    <property type="term" value="F:transmembrane transporter activity"/>
    <property type="evidence" value="ECO:0007669"/>
    <property type="project" value="TreeGrafter"/>
</dbReference>
<dbReference type="EMBL" id="ARYJ01000010">
    <property type="protein sequence ID" value="KCZ87013.1"/>
    <property type="molecule type" value="Genomic_DNA"/>
</dbReference>
<dbReference type="GO" id="GO:0089705">
    <property type="term" value="P:protein localization to outer membrane"/>
    <property type="evidence" value="ECO:0007669"/>
    <property type="project" value="TreeGrafter"/>
</dbReference>
<dbReference type="InterPro" id="IPR003593">
    <property type="entry name" value="AAA+_ATPase"/>
</dbReference>
<feature type="domain" description="ABC transporter" evidence="6">
    <location>
        <begin position="6"/>
        <end position="227"/>
    </location>
</feature>
<dbReference type="GO" id="GO:0044874">
    <property type="term" value="P:lipoprotein localization to outer membrane"/>
    <property type="evidence" value="ECO:0007669"/>
    <property type="project" value="TreeGrafter"/>
</dbReference>
<dbReference type="PROSITE" id="PS00211">
    <property type="entry name" value="ABC_TRANSPORTER_1"/>
    <property type="match status" value="1"/>
</dbReference>
<evidence type="ECO:0000259" key="6">
    <source>
        <dbReference type="PROSITE" id="PS50893"/>
    </source>
</evidence>
<gene>
    <name evidence="7" type="ORF">HJA_14075</name>
</gene>
<keyword evidence="2" id="KW-0472">Membrane</keyword>
<evidence type="ECO:0000256" key="4">
    <source>
        <dbReference type="ARBA" id="ARBA00022840"/>
    </source>
</evidence>
<name>A0A059F8X7_9PROT</name>
<keyword evidence="8" id="KW-1185">Reference proteome</keyword>
<dbReference type="CDD" id="cd03255">
    <property type="entry name" value="ABC_MJ0796_LolCDE_FtsE"/>
    <property type="match status" value="1"/>
</dbReference>
<dbReference type="InterPro" id="IPR017871">
    <property type="entry name" value="ABC_transporter-like_CS"/>
</dbReference>
<dbReference type="SUPFAM" id="SSF52540">
    <property type="entry name" value="P-loop containing nucleoside triphosphate hydrolases"/>
    <property type="match status" value="1"/>
</dbReference>
<evidence type="ECO:0000256" key="3">
    <source>
        <dbReference type="ARBA" id="ARBA00022741"/>
    </source>
</evidence>
<keyword evidence="2" id="KW-0997">Cell inner membrane</keyword>
<dbReference type="GO" id="GO:0005886">
    <property type="term" value="C:plasma membrane"/>
    <property type="evidence" value="ECO:0007669"/>
    <property type="project" value="TreeGrafter"/>
</dbReference>
<dbReference type="InterPro" id="IPR003439">
    <property type="entry name" value="ABC_transporter-like_ATP-bd"/>
</dbReference>
<dbReference type="PANTHER" id="PTHR24220:SF689">
    <property type="entry name" value="LIPOPROTEIN-RELEASING SYSTEM ATP-BINDING PROTEIN LOLD"/>
    <property type="match status" value="1"/>
</dbReference>
<dbReference type="InterPro" id="IPR017911">
    <property type="entry name" value="MacB-like_ATP-bd"/>
</dbReference>
<dbReference type="STRING" id="1280952.HJA_14075"/>
<comment type="caution">
    <text evidence="7">The sequence shown here is derived from an EMBL/GenBank/DDBJ whole genome shotgun (WGS) entry which is preliminary data.</text>
</comment>
<evidence type="ECO:0000256" key="2">
    <source>
        <dbReference type="ARBA" id="ARBA00022519"/>
    </source>
</evidence>
<dbReference type="FunFam" id="3.40.50.300:FF:000032">
    <property type="entry name" value="Export ABC transporter ATP-binding protein"/>
    <property type="match status" value="1"/>
</dbReference>
<dbReference type="OrthoDB" id="7627620at2"/>
<dbReference type="PROSITE" id="PS50893">
    <property type="entry name" value="ABC_TRANSPORTER_2"/>
    <property type="match status" value="1"/>
</dbReference>
<dbReference type="InterPro" id="IPR027417">
    <property type="entry name" value="P-loop_NTPase"/>
</dbReference>
<keyword evidence="4 7" id="KW-0067">ATP-binding</keyword>
<accession>A0A059F8X7</accession>
<dbReference type="RefSeq" id="WP_035583403.1">
    <property type="nucleotide sequence ID" value="NZ_ARYJ01000010.1"/>
</dbReference>
<dbReference type="InterPro" id="IPR015854">
    <property type="entry name" value="ABC_transpr_LolD-like"/>
</dbReference>
<protein>
    <submittedName>
        <fullName evidence="7">ABC transporter ATP-binding protein</fullName>
    </submittedName>
</protein>
<evidence type="ECO:0000256" key="5">
    <source>
        <dbReference type="ARBA" id="ARBA00038388"/>
    </source>
</evidence>
<dbReference type="GO" id="GO:0016887">
    <property type="term" value="F:ATP hydrolysis activity"/>
    <property type="evidence" value="ECO:0007669"/>
    <property type="project" value="InterPro"/>
</dbReference>
<organism evidence="7 8">
    <name type="scientific">Hyphomonas jannaschiana VP2</name>
    <dbReference type="NCBI Taxonomy" id="1280952"/>
    <lineage>
        <taxon>Bacteria</taxon>
        <taxon>Pseudomonadati</taxon>
        <taxon>Pseudomonadota</taxon>
        <taxon>Alphaproteobacteria</taxon>
        <taxon>Hyphomonadales</taxon>
        <taxon>Hyphomonadaceae</taxon>
        <taxon>Hyphomonas</taxon>
    </lineage>
</organism>
<keyword evidence="3" id="KW-0547">Nucleotide-binding</keyword>
<keyword evidence="2" id="KW-1003">Cell membrane</keyword>
<dbReference type="AlphaFoldDB" id="A0A059F8X7"/>
<dbReference type="Gene3D" id="3.40.50.300">
    <property type="entry name" value="P-loop containing nucleotide triphosphate hydrolases"/>
    <property type="match status" value="1"/>
</dbReference>
<dbReference type="Proteomes" id="UP000024816">
    <property type="component" value="Unassembled WGS sequence"/>
</dbReference>
<proteinExistence type="inferred from homology"/>
<keyword evidence="1" id="KW-0813">Transport</keyword>
<dbReference type="GO" id="GO:0005524">
    <property type="term" value="F:ATP binding"/>
    <property type="evidence" value="ECO:0007669"/>
    <property type="project" value="UniProtKB-KW"/>
</dbReference>
<comment type="similarity">
    <text evidence="5">Belongs to the ABC transporter superfamily. Macrolide exporter (TC 3.A.1.122) family.</text>
</comment>
<evidence type="ECO:0000256" key="1">
    <source>
        <dbReference type="ARBA" id="ARBA00022448"/>
    </source>
</evidence>
<evidence type="ECO:0000313" key="8">
    <source>
        <dbReference type="Proteomes" id="UP000024816"/>
    </source>
</evidence>
<dbReference type="PATRIC" id="fig|1280952.3.peg.2817"/>
<dbReference type="GO" id="GO:0098796">
    <property type="term" value="C:membrane protein complex"/>
    <property type="evidence" value="ECO:0007669"/>
    <property type="project" value="UniProtKB-ARBA"/>
</dbReference>